<organism evidence="2 4">
    <name type="scientific">Acetobacter ghanensis</name>
    <dbReference type="NCBI Taxonomy" id="431306"/>
    <lineage>
        <taxon>Bacteria</taxon>
        <taxon>Pseudomonadati</taxon>
        <taxon>Pseudomonadota</taxon>
        <taxon>Alphaproteobacteria</taxon>
        <taxon>Acetobacterales</taxon>
        <taxon>Acetobacteraceae</taxon>
        <taxon>Acetobacter</taxon>
    </lineage>
</organism>
<dbReference type="InterPro" id="IPR021836">
    <property type="entry name" value="DUF3429"/>
</dbReference>
<accession>A0A0U5F9I5</accession>
<dbReference type="EMBL" id="WOTE01000001">
    <property type="protein sequence ID" value="NHO38296.1"/>
    <property type="molecule type" value="Genomic_DNA"/>
</dbReference>
<evidence type="ECO:0000313" key="4">
    <source>
        <dbReference type="Proteomes" id="UP000068250"/>
    </source>
</evidence>
<dbReference type="EMBL" id="LN609302">
    <property type="protein sequence ID" value="CEF55710.1"/>
    <property type="molecule type" value="Genomic_DNA"/>
</dbReference>
<feature type="transmembrane region" description="Helical" evidence="1">
    <location>
        <begin position="38"/>
        <end position="58"/>
    </location>
</feature>
<reference evidence="4" key="2">
    <citation type="submission" date="2014-09" db="EMBL/GenBank/DDBJ databases">
        <authorList>
            <person name="Illeghems K.G."/>
        </authorList>
    </citation>
    <scope>NUCLEOTIDE SEQUENCE [LARGE SCALE GENOMIC DNA]</scope>
    <source>
        <strain evidence="4">LMG 23848T</strain>
    </source>
</reference>
<dbReference type="AlphaFoldDB" id="A0A0U5F9I5"/>
<dbReference type="RefSeq" id="WP_059023661.1">
    <property type="nucleotide sequence ID" value="NZ_LN609302.1"/>
</dbReference>
<dbReference type="OrthoDB" id="5297436at2"/>
<feature type="transmembrane region" description="Helical" evidence="1">
    <location>
        <begin position="79"/>
        <end position="101"/>
    </location>
</feature>
<evidence type="ECO:0000313" key="5">
    <source>
        <dbReference type="Proteomes" id="UP000657200"/>
    </source>
</evidence>
<dbReference type="PATRIC" id="fig|431306.5.peg.1599"/>
<keyword evidence="1" id="KW-1133">Transmembrane helix</keyword>
<evidence type="ECO:0000313" key="3">
    <source>
        <dbReference type="EMBL" id="NHO38296.1"/>
    </source>
</evidence>
<dbReference type="Proteomes" id="UP000068250">
    <property type="component" value="Chromosome I"/>
</dbReference>
<sequence length="158" mass="17265">MKKLPFLGVVLMLAGVLPYVLCTCAIVFYDSHMPVPNLLMALVLYGAISLSFIGAVHWGQALEPERTIIVASEAQTDHVRLLLGVVPALVGWVAACVGILWQPLWGLALLAVTFPLVAFGERAAWRRGWVPPGYMGVRWIVTAVTECCLLMVLLVRLL</sequence>
<name>A0A0U5F9I5_9PROT</name>
<dbReference type="PANTHER" id="PTHR15887">
    <property type="entry name" value="TRANSMEMBRANE PROTEIN 69"/>
    <property type="match status" value="1"/>
</dbReference>
<keyword evidence="5" id="KW-1185">Reference proteome</keyword>
<reference evidence="2" key="1">
    <citation type="submission" date="2014-09" db="EMBL/GenBank/DDBJ databases">
        <authorList>
            <person name="Magalhaes I.L.F."/>
            <person name="Oliveira U."/>
            <person name="Santos F.R."/>
            <person name="Vidigal T.H.D.A."/>
            <person name="Brescovit A.D."/>
            <person name="Santos A.J."/>
        </authorList>
    </citation>
    <scope>NUCLEOTIDE SEQUENCE</scope>
    <source>
        <strain evidence="2">LMG 23848T</strain>
    </source>
</reference>
<protein>
    <submittedName>
        <fullName evidence="3">DUF3429 family protein</fullName>
    </submittedName>
</protein>
<keyword evidence="1" id="KW-0472">Membrane</keyword>
<dbReference type="STRING" id="431306.AGA_1573"/>
<feature type="transmembrane region" description="Helical" evidence="1">
    <location>
        <begin position="137"/>
        <end position="157"/>
    </location>
</feature>
<proteinExistence type="predicted"/>
<reference evidence="3 5" key="3">
    <citation type="journal article" date="2020" name="Int. J. Syst. Evol. Microbiol.">
        <title>Novel acetic acid bacteria from cider fermentations: Acetobacter conturbans sp. nov. and Acetobacter fallax sp. nov.</title>
        <authorList>
            <person name="Sombolestani A.S."/>
            <person name="Cleenwerck I."/>
            <person name="Cnockaert M."/>
            <person name="Borremans W."/>
            <person name="Wieme A.D."/>
            <person name="De Vuyst L."/>
            <person name="Vandamme P."/>
        </authorList>
    </citation>
    <scope>NUCLEOTIDE SEQUENCE [LARGE SCALE GENOMIC DNA]</scope>
    <source>
        <strain evidence="3 5">LMG 23848</strain>
    </source>
</reference>
<evidence type="ECO:0000313" key="2">
    <source>
        <dbReference type="EMBL" id="CEF55710.1"/>
    </source>
</evidence>
<dbReference type="Proteomes" id="UP000657200">
    <property type="component" value="Unassembled WGS sequence"/>
</dbReference>
<keyword evidence="1" id="KW-0812">Transmembrane</keyword>
<dbReference type="PANTHER" id="PTHR15887:SF1">
    <property type="entry name" value="TRANSMEMBRANE PROTEIN 69"/>
    <property type="match status" value="1"/>
</dbReference>
<evidence type="ECO:0000256" key="1">
    <source>
        <dbReference type="SAM" id="Phobius"/>
    </source>
</evidence>
<gene>
    <name evidence="2" type="ORF">AGA_1573</name>
    <name evidence="3" type="ORF">GOB80_01135</name>
</gene>
<dbReference type="Pfam" id="PF11911">
    <property type="entry name" value="DUF3429"/>
    <property type="match status" value="1"/>
</dbReference>